<feature type="compositionally biased region" description="Acidic residues" evidence="1">
    <location>
        <begin position="56"/>
        <end position="74"/>
    </location>
</feature>
<evidence type="ECO:0000313" key="3">
    <source>
        <dbReference type="Proteomes" id="UP000059188"/>
    </source>
</evidence>
<protein>
    <submittedName>
        <fullName evidence="2">Uncharacterized protein</fullName>
    </submittedName>
</protein>
<reference evidence="2 3" key="1">
    <citation type="submission" date="2014-11" db="EMBL/GenBank/DDBJ databases">
        <authorList>
            <person name="Wibberg Daniel"/>
        </authorList>
    </citation>
    <scope>NUCLEOTIDE SEQUENCE [LARGE SCALE GENOMIC DNA]</scope>
    <source>
        <strain evidence="2">Rhizoctonia solani AG1-IB 7/3/14</strain>
    </source>
</reference>
<feature type="compositionally biased region" description="Basic residues" evidence="1">
    <location>
        <begin position="1"/>
        <end position="12"/>
    </location>
</feature>
<evidence type="ECO:0000256" key="1">
    <source>
        <dbReference type="SAM" id="MobiDB-lite"/>
    </source>
</evidence>
<dbReference type="EMBL" id="LN679124">
    <property type="protein sequence ID" value="CEL56814.1"/>
    <property type="molecule type" value="Genomic_DNA"/>
</dbReference>
<dbReference type="AlphaFoldDB" id="A0A0B7FIQ1"/>
<sequence length="93" mass="10111">MPRTLALKRKPTSRMLAPILAKRMESFDEDGGTDSAMGEDHAGVDGKDEGGSQSKDEDEAHFDSESDSDLDEEKQENNDEGPSSPQRQKGGKT</sequence>
<dbReference type="Proteomes" id="UP000059188">
    <property type="component" value="Unassembled WGS sequence"/>
</dbReference>
<feature type="region of interest" description="Disordered" evidence="1">
    <location>
        <begin position="1"/>
        <end position="93"/>
    </location>
</feature>
<keyword evidence="3" id="KW-1185">Reference proteome</keyword>
<proteinExistence type="predicted"/>
<evidence type="ECO:0000313" key="2">
    <source>
        <dbReference type="EMBL" id="CEL56814.1"/>
    </source>
</evidence>
<gene>
    <name evidence="2" type="ORF">RSOLAG1IB_08116</name>
</gene>
<organism evidence="2 3">
    <name type="scientific">Thanatephorus cucumeris (strain AG1-IB / isolate 7/3/14)</name>
    <name type="common">Lettuce bottom rot fungus</name>
    <name type="synonym">Rhizoctonia solani</name>
    <dbReference type="NCBI Taxonomy" id="1108050"/>
    <lineage>
        <taxon>Eukaryota</taxon>
        <taxon>Fungi</taxon>
        <taxon>Dikarya</taxon>
        <taxon>Basidiomycota</taxon>
        <taxon>Agaricomycotina</taxon>
        <taxon>Agaricomycetes</taxon>
        <taxon>Cantharellales</taxon>
        <taxon>Ceratobasidiaceae</taxon>
        <taxon>Rhizoctonia</taxon>
        <taxon>Rhizoctonia solani AG-1</taxon>
    </lineage>
</organism>
<feature type="compositionally biased region" description="Basic and acidic residues" evidence="1">
    <location>
        <begin position="38"/>
        <end position="50"/>
    </location>
</feature>
<name>A0A0B7FIQ1_THACB</name>
<accession>A0A0B7FIQ1</accession>